<reference evidence="4 5" key="1">
    <citation type="submission" date="2016-08" db="EMBL/GenBank/DDBJ databases">
        <title>Complete genome sequence of Spiroplasma helicoides TABS-2 (DSM 22551).</title>
        <authorList>
            <person name="Shen W.-Y."/>
            <person name="Lo W.-S."/>
            <person name="Lai Y.-C."/>
            <person name="Kuo C.-H."/>
        </authorList>
    </citation>
    <scope>NUCLEOTIDE SEQUENCE [LARGE SCALE GENOMIC DNA]</scope>
    <source>
        <strain evidence="4 5">TABS-2</strain>
    </source>
</reference>
<evidence type="ECO:0000256" key="2">
    <source>
        <dbReference type="ARBA" id="ARBA00022840"/>
    </source>
</evidence>
<evidence type="ECO:0000256" key="1">
    <source>
        <dbReference type="ARBA" id="ARBA00022741"/>
    </source>
</evidence>
<name>A0A1B3SKI2_9MOLU</name>
<dbReference type="EMBL" id="CP017015">
    <property type="protein sequence ID" value="AOG60433.1"/>
    <property type="molecule type" value="Genomic_DNA"/>
</dbReference>
<dbReference type="GO" id="GO:0005524">
    <property type="term" value="F:ATP binding"/>
    <property type="evidence" value="ECO:0007669"/>
    <property type="project" value="UniProtKB-KW"/>
</dbReference>
<keyword evidence="5" id="KW-1185">Reference proteome</keyword>
<dbReference type="Pfam" id="PF00005">
    <property type="entry name" value="ABC_tran"/>
    <property type="match status" value="1"/>
</dbReference>
<dbReference type="InterPro" id="IPR003593">
    <property type="entry name" value="AAA+_ATPase"/>
</dbReference>
<dbReference type="PROSITE" id="PS50893">
    <property type="entry name" value="ABC_TRANSPORTER_2"/>
    <property type="match status" value="1"/>
</dbReference>
<evidence type="ECO:0000259" key="3">
    <source>
        <dbReference type="PROSITE" id="PS50893"/>
    </source>
</evidence>
<proteinExistence type="predicted"/>
<gene>
    <name evidence="4" type="ORF">SHELI_v1c04820</name>
</gene>
<accession>A0A1B3SKI2</accession>
<dbReference type="PANTHER" id="PTHR43158:SF2">
    <property type="entry name" value="SKFA PEPTIDE EXPORT ATP-BINDING PROTEIN SKFE"/>
    <property type="match status" value="1"/>
</dbReference>
<dbReference type="OrthoDB" id="389713at2"/>
<organism evidence="4 5">
    <name type="scientific">Spiroplasma helicoides</name>
    <dbReference type="NCBI Taxonomy" id="216938"/>
    <lineage>
        <taxon>Bacteria</taxon>
        <taxon>Bacillati</taxon>
        <taxon>Mycoplasmatota</taxon>
        <taxon>Mollicutes</taxon>
        <taxon>Entomoplasmatales</taxon>
        <taxon>Spiroplasmataceae</taxon>
        <taxon>Spiroplasma</taxon>
    </lineage>
</organism>
<dbReference type="SMART" id="SM00382">
    <property type="entry name" value="AAA"/>
    <property type="match status" value="1"/>
</dbReference>
<evidence type="ECO:0000313" key="5">
    <source>
        <dbReference type="Proteomes" id="UP000094378"/>
    </source>
</evidence>
<keyword evidence="2 4" id="KW-0067">ATP-binding</keyword>
<dbReference type="Proteomes" id="UP000094378">
    <property type="component" value="Chromosome"/>
</dbReference>
<dbReference type="STRING" id="216938.SHELI_v1c04820"/>
<dbReference type="AlphaFoldDB" id="A0A1B3SKI2"/>
<dbReference type="Gene3D" id="3.40.50.300">
    <property type="entry name" value="P-loop containing nucleotide triphosphate hydrolases"/>
    <property type="match status" value="1"/>
</dbReference>
<sequence length="227" mass="25767">MLEIINLTKMFDKHSGIKDVNLKLDKGVYGLLGKNGSGKSTLLKLIASIIHYKKGDIVINGLSNKNNKFDLKNIAYISAEQDLPMQLSIQKFFKFVREFNDDIKDTFDEVAAALNFDINSTKLISQLSTGMLQKLKICIAFGYPREIYLLDEITLGLDPVSTDQIISFIKNFSKDALVIYSSHKLEEVEALCSKAIVLRNNKVETIFNVDENSEVITNYRKVFKREE</sequence>
<feature type="domain" description="ABC transporter" evidence="3">
    <location>
        <begin position="2"/>
        <end position="225"/>
    </location>
</feature>
<keyword evidence="1" id="KW-0547">Nucleotide-binding</keyword>
<dbReference type="SUPFAM" id="SSF52540">
    <property type="entry name" value="P-loop containing nucleoside triphosphate hydrolases"/>
    <property type="match status" value="1"/>
</dbReference>
<dbReference type="InterPro" id="IPR003439">
    <property type="entry name" value="ABC_transporter-like_ATP-bd"/>
</dbReference>
<dbReference type="InterPro" id="IPR027417">
    <property type="entry name" value="P-loop_NTPase"/>
</dbReference>
<protein>
    <submittedName>
        <fullName evidence="4">ABC transporter ATP-binding protein</fullName>
    </submittedName>
</protein>
<dbReference type="CDD" id="cd03230">
    <property type="entry name" value="ABC_DR_subfamily_A"/>
    <property type="match status" value="1"/>
</dbReference>
<dbReference type="RefSeq" id="WP_069116366.1">
    <property type="nucleotide sequence ID" value="NZ_CP017015.1"/>
</dbReference>
<dbReference type="GO" id="GO:0016887">
    <property type="term" value="F:ATP hydrolysis activity"/>
    <property type="evidence" value="ECO:0007669"/>
    <property type="project" value="InterPro"/>
</dbReference>
<dbReference type="PANTHER" id="PTHR43158">
    <property type="entry name" value="SKFA PEPTIDE EXPORT ATP-BINDING PROTEIN SKFE"/>
    <property type="match status" value="1"/>
</dbReference>
<dbReference type="KEGG" id="shj:SHELI_v1c04820"/>
<evidence type="ECO:0000313" key="4">
    <source>
        <dbReference type="EMBL" id="AOG60433.1"/>
    </source>
</evidence>